<feature type="domain" description="Superoxide dismutase copper/zinc binding" evidence="3">
    <location>
        <begin position="45"/>
        <end position="183"/>
    </location>
</feature>
<evidence type="ECO:0000256" key="1">
    <source>
        <dbReference type="ARBA" id="ARBA00010457"/>
    </source>
</evidence>
<dbReference type="InterPro" id="IPR024134">
    <property type="entry name" value="SOD_Cu/Zn_/chaperone"/>
</dbReference>
<dbReference type="AlphaFoldDB" id="A0A1B1ADN8"/>
<dbReference type="PANTHER" id="PTHR10003">
    <property type="entry name" value="SUPEROXIDE DISMUTASE CU-ZN -RELATED"/>
    <property type="match status" value="1"/>
</dbReference>
<protein>
    <recommendedName>
        <fullName evidence="3">Superoxide dismutase copper/zinc binding domain-containing protein</fullName>
    </recommendedName>
</protein>
<evidence type="ECO:0000256" key="2">
    <source>
        <dbReference type="SAM" id="SignalP"/>
    </source>
</evidence>
<dbReference type="GO" id="GO:0005507">
    <property type="term" value="F:copper ion binding"/>
    <property type="evidence" value="ECO:0007669"/>
    <property type="project" value="InterPro"/>
</dbReference>
<reference evidence="4 5" key="1">
    <citation type="submission" date="2015-11" db="EMBL/GenBank/DDBJ databases">
        <title>Whole-Genome Sequence of Candidatus Oderbacter manganicum from the National Park Lower Oder Valley, Germany.</title>
        <authorList>
            <person name="Braun B."/>
            <person name="Liere K."/>
            <person name="Szewzyk U."/>
        </authorList>
    </citation>
    <scope>NUCLEOTIDE SEQUENCE [LARGE SCALE GENOMIC DNA]</scope>
    <source>
        <strain evidence="4 5">OTSz_A_272</strain>
    </source>
</reference>
<dbReference type="GO" id="GO:0006801">
    <property type="term" value="P:superoxide metabolic process"/>
    <property type="evidence" value="ECO:0007669"/>
    <property type="project" value="InterPro"/>
</dbReference>
<dbReference type="Proteomes" id="UP000092498">
    <property type="component" value="Chromosome"/>
</dbReference>
<dbReference type="OrthoDB" id="5431326at2"/>
<organism evidence="4 5">
    <name type="scientific">Candidatus Viadribacter manganicus</name>
    <dbReference type="NCBI Taxonomy" id="1759059"/>
    <lineage>
        <taxon>Bacteria</taxon>
        <taxon>Pseudomonadati</taxon>
        <taxon>Pseudomonadota</taxon>
        <taxon>Alphaproteobacteria</taxon>
        <taxon>Hyphomonadales</taxon>
        <taxon>Hyphomonadaceae</taxon>
        <taxon>Candidatus Viadribacter</taxon>
    </lineage>
</organism>
<dbReference type="FunCoup" id="A0A1B1ADN8">
    <property type="interactions" value="73"/>
</dbReference>
<dbReference type="STRING" id="1759059.ATE48_01360"/>
<keyword evidence="2" id="KW-0732">Signal</keyword>
<keyword evidence="5" id="KW-1185">Reference proteome</keyword>
<accession>A0A1B1ADN8</accession>
<dbReference type="InterPro" id="IPR036423">
    <property type="entry name" value="SOD-like_Cu/Zn_dom_sf"/>
</dbReference>
<dbReference type="InterPro" id="IPR001424">
    <property type="entry name" value="SOD_Cu_Zn_dom"/>
</dbReference>
<dbReference type="SUPFAM" id="SSF49329">
    <property type="entry name" value="Cu,Zn superoxide dismutase-like"/>
    <property type="match status" value="1"/>
</dbReference>
<comment type="similarity">
    <text evidence="1">Belongs to the Cu-Zn superoxide dismutase family.</text>
</comment>
<dbReference type="RefSeq" id="WP_066767099.1">
    <property type="nucleotide sequence ID" value="NZ_CP013244.1"/>
</dbReference>
<dbReference type="Pfam" id="PF00080">
    <property type="entry name" value="Sod_Cu"/>
    <property type="match status" value="1"/>
</dbReference>
<dbReference type="EMBL" id="CP013244">
    <property type="protein sequence ID" value="ANP44661.1"/>
    <property type="molecule type" value="Genomic_DNA"/>
</dbReference>
<gene>
    <name evidence="4" type="ORF">ATE48_01360</name>
</gene>
<feature type="signal peptide" evidence="2">
    <location>
        <begin position="1"/>
        <end position="17"/>
    </location>
</feature>
<feature type="chain" id="PRO_5008518625" description="Superoxide dismutase copper/zinc binding domain-containing protein" evidence="2">
    <location>
        <begin position="18"/>
        <end position="188"/>
    </location>
</feature>
<dbReference type="Gene3D" id="2.60.40.200">
    <property type="entry name" value="Superoxide dismutase, copper/zinc binding domain"/>
    <property type="match status" value="1"/>
</dbReference>
<evidence type="ECO:0000313" key="5">
    <source>
        <dbReference type="Proteomes" id="UP000092498"/>
    </source>
</evidence>
<dbReference type="PROSITE" id="PS51257">
    <property type="entry name" value="PROKAR_LIPOPROTEIN"/>
    <property type="match status" value="1"/>
</dbReference>
<evidence type="ECO:0000259" key="3">
    <source>
        <dbReference type="Pfam" id="PF00080"/>
    </source>
</evidence>
<sequence length="188" mass="19719">MRPLAAIVFAALLTACASTPDGVELARQLQPRTAWIVGADGQAVGQATFTEAPTGVLIHLEFLDRRLPPGWHGLHLHNRGDCSDFATGFQASGSHVSLSHRVQHGLLNRRGPESGDLPNIFAAPTGIHGAEVFSPYVTLHSARIGNRLPLLDGDGAALLIHANADDQNTQPIGNAGARIACAALTPLP</sequence>
<evidence type="ECO:0000313" key="4">
    <source>
        <dbReference type="EMBL" id="ANP44661.1"/>
    </source>
</evidence>
<dbReference type="InParanoid" id="A0A1B1ADN8"/>
<proteinExistence type="inferred from homology"/>
<name>A0A1B1ADN8_9PROT</name>
<dbReference type="KEGG" id="cbot:ATE48_01360"/>